<gene>
    <name evidence="1" type="ORF">O181_005338</name>
</gene>
<comment type="caution">
    <text evidence="1">The sequence shown here is derived from an EMBL/GenBank/DDBJ whole genome shotgun (WGS) entry which is preliminary data.</text>
</comment>
<dbReference type="EMBL" id="AVOT02001084">
    <property type="protein sequence ID" value="MBW0465623.1"/>
    <property type="molecule type" value="Genomic_DNA"/>
</dbReference>
<proteinExistence type="predicted"/>
<name>A0A9Q3GFF5_9BASI</name>
<evidence type="ECO:0000313" key="2">
    <source>
        <dbReference type="Proteomes" id="UP000765509"/>
    </source>
</evidence>
<reference evidence="1" key="1">
    <citation type="submission" date="2021-03" db="EMBL/GenBank/DDBJ databases">
        <title>Draft genome sequence of rust myrtle Austropuccinia psidii MF-1, a brazilian biotype.</title>
        <authorList>
            <person name="Quecine M.C."/>
            <person name="Pachon D.M.R."/>
            <person name="Bonatelli M.L."/>
            <person name="Correr F.H."/>
            <person name="Franceschini L.M."/>
            <person name="Leite T.F."/>
            <person name="Margarido G.R.A."/>
            <person name="Almeida C.A."/>
            <person name="Ferrarezi J.A."/>
            <person name="Labate C.A."/>
        </authorList>
    </citation>
    <scope>NUCLEOTIDE SEQUENCE</scope>
    <source>
        <strain evidence="1">MF-1</strain>
    </source>
</reference>
<protein>
    <submittedName>
        <fullName evidence="1">Uncharacterized protein</fullName>
    </submittedName>
</protein>
<dbReference type="AlphaFoldDB" id="A0A9Q3GFF5"/>
<organism evidence="1 2">
    <name type="scientific">Austropuccinia psidii MF-1</name>
    <dbReference type="NCBI Taxonomy" id="1389203"/>
    <lineage>
        <taxon>Eukaryota</taxon>
        <taxon>Fungi</taxon>
        <taxon>Dikarya</taxon>
        <taxon>Basidiomycota</taxon>
        <taxon>Pucciniomycotina</taxon>
        <taxon>Pucciniomycetes</taxon>
        <taxon>Pucciniales</taxon>
        <taxon>Sphaerophragmiaceae</taxon>
        <taxon>Austropuccinia</taxon>
    </lineage>
</organism>
<sequence>MGHTAESSQSASDMKNLAKGGDSVVSQSLLRPQEISFTTETIQGGRVRATNTVTKAKNGRSYFSTAIKILRNLIPSLLELYEASMHNSNYFETIPKFVNDINKASVGEKARLLKSKFKSLGNGRIKRTRQEWKAWLEAFYGLMNLADADKCENLRIETTMMFSLSNLILKALKDKTQSERLQSMPDMLSLQRNLFRRIKLRQHLRSETEYEGIKWANESAKAIKYKLERTSFIRPTFILVQKLANTPVSEAEFQKAFDRLVELAQRSSDGTAEDKVAATTALLYIHQSIQSEKGLQLGLMQAKYVRDVLFAMAQNRGDAGGLLIPNFEGVLREVQKSLTHRFPSERQEMNLSKKY</sequence>
<evidence type="ECO:0000313" key="1">
    <source>
        <dbReference type="EMBL" id="MBW0465623.1"/>
    </source>
</evidence>
<dbReference type="Proteomes" id="UP000765509">
    <property type="component" value="Unassembled WGS sequence"/>
</dbReference>
<keyword evidence="2" id="KW-1185">Reference proteome</keyword>
<accession>A0A9Q3GFF5</accession>